<evidence type="ECO:0000313" key="1">
    <source>
        <dbReference type="EMBL" id="JAD56771.1"/>
    </source>
</evidence>
<proteinExistence type="predicted"/>
<dbReference type="AlphaFoldDB" id="A0A0A9B079"/>
<organism evidence="1">
    <name type="scientific">Arundo donax</name>
    <name type="common">Giant reed</name>
    <name type="synonym">Donax arundinaceus</name>
    <dbReference type="NCBI Taxonomy" id="35708"/>
    <lineage>
        <taxon>Eukaryota</taxon>
        <taxon>Viridiplantae</taxon>
        <taxon>Streptophyta</taxon>
        <taxon>Embryophyta</taxon>
        <taxon>Tracheophyta</taxon>
        <taxon>Spermatophyta</taxon>
        <taxon>Magnoliopsida</taxon>
        <taxon>Liliopsida</taxon>
        <taxon>Poales</taxon>
        <taxon>Poaceae</taxon>
        <taxon>PACMAD clade</taxon>
        <taxon>Arundinoideae</taxon>
        <taxon>Arundineae</taxon>
        <taxon>Arundo</taxon>
    </lineage>
</organism>
<dbReference type="EMBL" id="GBRH01241124">
    <property type="protein sequence ID" value="JAD56771.1"/>
    <property type="molecule type" value="Transcribed_RNA"/>
</dbReference>
<reference evidence="1" key="2">
    <citation type="journal article" date="2015" name="Data Brief">
        <title>Shoot transcriptome of the giant reed, Arundo donax.</title>
        <authorList>
            <person name="Barrero R.A."/>
            <person name="Guerrero F.D."/>
            <person name="Moolhuijzen P."/>
            <person name="Goolsby J.A."/>
            <person name="Tidwell J."/>
            <person name="Bellgard S.E."/>
            <person name="Bellgard M.I."/>
        </authorList>
    </citation>
    <scope>NUCLEOTIDE SEQUENCE</scope>
    <source>
        <tissue evidence="1">Shoot tissue taken approximately 20 cm above the soil surface</tissue>
    </source>
</reference>
<sequence>MPIERPISASCNAGASFVPSPVTATTWPLLLRAFTRRSLSFGEDLAITEMYSALSSLSASL</sequence>
<accession>A0A0A9B079</accession>
<name>A0A0A9B079_ARUDO</name>
<protein>
    <submittedName>
        <fullName evidence="1">Uncharacterized protein</fullName>
    </submittedName>
</protein>
<reference evidence="1" key="1">
    <citation type="submission" date="2014-09" db="EMBL/GenBank/DDBJ databases">
        <authorList>
            <person name="Magalhaes I.L.F."/>
            <person name="Oliveira U."/>
            <person name="Santos F.R."/>
            <person name="Vidigal T.H.D.A."/>
            <person name="Brescovit A.D."/>
            <person name="Santos A.J."/>
        </authorList>
    </citation>
    <scope>NUCLEOTIDE SEQUENCE</scope>
    <source>
        <tissue evidence="1">Shoot tissue taken approximately 20 cm above the soil surface</tissue>
    </source>
</reference>